<reference evidence="4 5" key="1">
    <citation type="submission" date="2020-04" db="EMBL/GenBank/DDBJ databases">
        <title>Usitatibacter rugosus gen. nov., sp. nov. and Usitatibacter palustris sp. nov., novel members of Usitatibacteraceae fam. nov. within the order Nitrosomonadales isolated from soil.</title>
        <authorList>
            <person name="Huber K.J."/>
            <person name="Neumann-Schaal M."/>
            <person name="Geppert A."/>
            <person name="Luckner M."/>
            <person name="Wanner G."/>
            <person name="Overmann J."/>
        </authorList>
    </citation>
    <scope>NUCLEOTIDE SEQUENCE [LARGE SCALE GENOMIC DNA]</scope>
    <source>
        <strain evidence="4 5">0125_3</strain>
    </source>
</reference>
<dbReference type="PROSITE" id="PS50894">
    <property type="entry name" value="HPT"/>
    <property type="match status" value="1"/>
</dbReference>
<keyword evidence="2" id="KW-0597">Phosphoprotein</keyword>
<dbReference type="GO" id="GO:0000160">
    <property type="term" value="P:phosphorelay signal transduction system"/>
    <property type="evidence" value="ECO:0007669"/>
    <property type="project" value="UniProtKB-KW"/>
</dbReference>
<dbReference type="Gene3D" id="1.20.120.160">
    <property type="entry name" value="HPT domain"/>
    <property type="match status" value="1"/>
</dbReference>
<evidence type="ECO:0000256" key="1">
    <source>
        <dbReference type="ARBA" id="ARBA00023012"/>
    </source>
</evidence>
<evidence type="ECO:0000259" key="3">
    <source>
        <dbReference type="PROSITE" id="PS50894"/>
    </source>
</evidence>
<dbReference type="Pfam" id="PF01627">
    <property type="entry name" value="Hpt"/>
    <property type="match status" value="1"/>
</dbReference>
<proteinExistence type="predicted"/>
<name>A0A6M4GTQ3_9PROT</name>
<evidence type="ECO:0000256" key="2">
    <source>
        <dbReference type="PROSITE-ProRule" id="PRU00110"/>
    </source>
</evidence>
<feature type="modified residue" description="Phosphohistidine" evidence="2">
    <location>
        <position position="45"/>
    </location>
</feature>
<dbReference type="AlphaFoldDB" id="A0A6M4GTQ3"/>
<sequence length="94" mass="9994">MQTGQVDSRLKALLPQFIARCERDSGAALAALDAGDYDTIFTLGHRLTGAGGAYGFDDISEIGRGLQRAARGADAASIRELAQALMRRAEEIRG</sequence>
<dbReference type="InterPro" id="IPR008207">
    <property type="entry name" value="Sig_transdc_His_kin_Hpt_dom"/>
</dbReference>
<feature type="domain" description="HPt" evidence="3">
    <location>
        <begin position="6"/>
        <end position="94"/>
    </location>
</feature>
<dbReference type="EMBL" id="CP053069">
    <property type="protein sequence ID" value="QJR10681.1"/>
    <property type="molecule type" value="Genomic_DNA"/>
</dbReference>
<gene>
    <name evidence="4" type="ORF">DSM104443_01748</name>
</gene>
<dbReference type="SUPFAM" id="SSF47226">
    <property type="entry name" value="Histidine-containing phosphotransfer domain, HPT domain"/>
    <property type="match status" value="1"/>
</dbReference>
<dbReference type="GO" id="GO:0004672">
    <property type="term" value="F:protein kinase activity"/>
    <property type="evidence" value="ECO:0007669"/>
    <property type="project" value="UniProtKB-ARBA"/>
</dbReference>
<evidence type="ECO:0000313" key="4">
    <source>
        <dbReference type="EMBL" id="QJR10681.1"/>
    </source>
</evidence>
<keyword evidence="1" id="KW-0902">Two-component regulatory system</keyword>
<dbReference type="KEGG" id="uru:DSM104443_01748"/>
<accession>A0A6M4GTQ3</accession>
<keyword evidence="5" id="KW-1185">Reference proteome</keyword>
<dbReference type="Proteomes" id="UP000501534">
    <property type="component" value="Chromosome"/>
</dbReference>
<protein>
    <recommendedName>
        <fullName evidence="3">HPt domain-containing protein</fullName>
    </recommendedName>
</protein>
<dbReference type="RefSeq" id="WP_171091375.1">
    <property type="nucleotide sequence ID" value="NZ_CP053069.1"/>
</dbReference>
<organism evidence="4 5">
    <name type="scientific">Usitatibacter rugosus</name>
    <dbReference type="NCBI Taxonomy" id="2732067"/>
    <lineage>
        <taxon>Bacteria</taxon>
        <taxon>Pseudomonadati</taxon>
        <taxon>Pseudomonadota</taxon>
        <taxon>Betaproteobacteria</taxon>
        <taxon>Nitrosomonadales</taxon>
        <taxon>Usitatibacteraceae</taxon>
        <taxon>Usitatibacter</taxon>
    </lineage>
</organism>
<dbReference type="InterPro" id="IPR036641">
    <property type="entry name" value="HPT_dom_sf"/>
</dbReference>
<evidence type="ECO:0000313" key="5">
    <source>
        <dbReference type="Proteomes" id="UP000501534"/>
    </source>
</evidence>